<reference evidence="6 7" key="1">
    <citation type="submission" date="2023-02" db="EMBL/GenBank/DDBJ databases">
        <title>LHISI_Scaffold_Assembly.</title>
        <authorList>
            <person name="Stuart O.P."/>
            <person name="Cleave R."/>
            <person name="Magrath M.J.L."/>
            <person name="Mikheyev A.S."/>
        </authorList>
    </citation>
    <scope>NUCLEOTIDE SEQUENCE [LARGE SCALE GENOMIC DNA]</scope>
    <source>
        <strain evidence="6">Daus_M_001</strain>
        <tissue evidence="6">Leg muscle</tissue>
    </source>
</reference>
<dbReference type="InterPro" id="IPR000742">
    <property type="entry name" value="EGF"/>
</dbReference>
<evidence type="ECO:0000313" key="7">
    <source>
        <dbReference type="Proteomes" id="UP001159363"/>
    </source>
</evidence>
<dbReference type="SMART" id="SM00181">
    <property type="entry name" value="EGF"/>
    <property type="match status" value="14"/>
</dbReference>
<feature type="domain" description="EGF-like" evidence="5">
    <location>
        <begin position="970"/>
        <end position="1009"/>
    </location>
</feature>
<feature type="domain" description="EGF-like" evidence="5">
    <location>
        <begin position="907"/>
        <end position="947"/>
    </location>
</feature>
<sequence length="1388" mass="148441">MNIFNNSTWREKEGRGMLNQQGLVMIYNIFLTQTCFCIFAALCSSSRDCIGDQLCIQGVCQPTCKSNDSCPQFQYCQNSICVQEVKCRSDGDCGDSEKCLENSVGQAECVNVCNGLVLCGRNAECTARNHEAVCTCKSGYHGNPKDERIGCELTECTRSDQCSGDKLCEDFKCKIACLTHNPCGENALCSAENHRQVCYCQPGYTGNPQASCQLIDLCERRPCGPNAQCTNARGSYKCSCPLGLVGDPYVGGCQPPAECSKDQDCPDAAKCVQSNGIPKCKGACENAVCGPNAECVAKSHQAACKCQNGYDGNPEDQRVGCRPKPVPCQANADCLANTYCYAEICPPCQSDKECSLTEQCLKGQCQNPCDRPGACGMNAECHILNHQKSCSCPVGFTGNHSVECVRIPVACDSNADCSRNNTCRDGMCLPACVSSDNECALNEKCLKGNCMLYVTKKGQSEHKMLFAVTCRVDNDCFLGHICLHNMCVFGCHADEDCSASETCRDNRCANPCAPNPCGPNAVCTVSNQRASCSCSPGLVPNPTAKVACVRAPAPACSENRDCPSGNKCLAGTCLPVCSSEAGCLGNERCDVGAGVCRPLCHRDQDCRSGEMCEGLVCRIGCRSDTGCPVGKACVNSQCTDMLRDDPCNTNSVRITLFLDLCSSPTACGTNAACTMQGHQKACSCPAPLTGDPRVSCHQPVTSCQAQQECATGQKCQGSLCQTTCSRDANCLSDERCVNGICQTVCNSDAKCGYKHICENRLCVPGCRSDTVCADNQACIEKQCKNPCEGSTICGSCALCQVVNHGIQCSCPTNFFGNPLIGCSRPPVRCGSPDCSDCDVAGYCTKSCQASKDCACGEVCANGKCRAKCSGASVCAQGHICDNGVCVAGCHAHKDCPSDKACMNQQCSNPCAEGVFPCGKNALCRVSEHRAVCLCPDGFQGEPTQTCSRYECARDEDCEPSKMCGKDKVCRNPCLEAGSCGKNAQCRVIQRQAQCSCPPGYFGNPVVECKQGANEACLRNPCGENAKCRDTGGAGYECTCMTGCSGDAYQGCVCDKCQDKECGVNAACRMTSGGQSECYCPSQYPAYKSRPQVIVEPRAVGRMRSACAKVWLLSAENVCANDYDCPNEKACVNKQCIDPCTLRGACGTNALCRPVLHKPRCSCPQCYVGMPHEVCTPEPKCEKTVPRPNQPVTGCMHDDDCADHLACNRATKDCQDPCRAMLSFACDANKKCEVRRHKPMCVCKSGFVVNDMGELTCAPEHSDCSHNQECASNLACIEKKCQNPCTALHKPPCSADKTCDVLDHKPVCICTRDCNPTLSICLRDNGCLDHLACRGYRCIDPCSNVTCTDDAPCYVEEHKPVCKFCPTGYVTDSKYGCLKGNAIKESSYL</sequence>
<dbReference type="InterPro" id="IPR009030">
    <property type="entry name" value="Growth_fac_rcpt_cys_sf"/>
</dbReference>
<keyword evidence="2" id="KW-1015">Disulfide bond</keyword>
<dbReference type="SMART" id="SM00179">
    <property type="entry name" value="EGF_CA"/>
    <property type="match status" value="1"/>
</dbReference>
<dbReference type="SUPFAM" id="SSF57184">
    <property type="entry name" value="Growth factor receptor domain"/>
    <property type="match status" value="1"/>
</dbReference>
<dbReference type="PANTHER" id="PTHR22963">
    <property type="entry name" value="ENDOGLIN-RELATED"/>
    <property type="match status" value="1"/>
</dbReference>
<dbReference type="Proteomes" id="UP001159363">
    <property type="component" value="Chromosome 3"/>
</dbReference>
<keyword evidence="4" id="KW-0812">Transmembrane</keyword>
<dbReference type="PROSITE" id="PS00010">
    <property type="entry name" value="ASX_HYDROXYL"/>
    <property type="match status" value="1"/>
</dbReference>
<comment type="caution">
    <text evidence="3">Lacks conserved residue(s) required for the propagation of feature annotation.</text>
</comment>
<protein>
    <recommendedName>
        <fullName evidence="5">EGF-like domain-containing protein</fullName>
    </recommendedName>
</protein>
<dbReference type="PROSITE" id="PS50026">
    <property type="entry name" value="EGF_3"/>
    <property type="match status" value="4"/>
</dbReference>
<dbReference type="PANTHER" id="PTHR22963:SF39">
    <property type="entry name" value="DUMPY"/>
    <property type="match status" value="1"/>
</dbReference>
<evidence type="ECO:0000256" key="4">
    <source>
        <dbReference type="SAM" id="Phobius"/>
    </source>
</evidence>
<keyword evidence="4" id="KW-0472">Membrane</keyword>
<dbReference type="SUPFAM" id="SSF57196">
    <property type="entry name" value="EGF/Laminin"/>
    <property type="match status" value="1"/>
</dbReference>
<evidence type="ECO:0000313" key="6">
    <source>
        <dbReference type="EMBL" id="KAJ8890120.1"/>
    </source>
</evidence>
<evidence type="ECO:0000256" key="3">
    <source>
        <dbReference type="PROSITE-ProRule" id="PRU00076"/>
    </source>
</evidence>
<dbReference type="EMBL" id="JARBHB010000003">
    <property type="protein sequence ID" value="KAJ8890120.1"/>
    <property type="molecule type" value="Genomic_DNA"/>
</dbReference>
<organism evidence="6 7">
    <name type="scientific">Dryococelus australis</name>
    <dbReference type="NCBI Taxonomy" id="614101"/>
    <lineage>
        <taxon>Eukaryota</taxon>
        <taxon>Metazoa</taxon>
        <taxon>Ecdysozoa</taxon>
        <taxon>Arthropoda</taxon>
        <taxon>Hexapoda</taxon>
        <taxon>Insecta</taxon>
        <taxon>Pterygota</taxon>
        <taxon>Neoptera</taxon>
        <taxon>Polyneoptera</taxon>
        <taxon>Phasmatodea</taxon>
        <taxon>Verophasmatodea</taxon>
        <taxon>Anareolatae</taxon>
        <taxon>Phasmatidae</taxon>
        <taxon>Eurycanthinae</taxon>
        <taxon>Dryococelus</taxon>
    </lineage>
</organism>
<evidence type="ECO:0000256" key="1">
    <source>
        <dbReference type="ARBA" id="ARBA00022737"/>
    </source>
</evidence>
<keyword evidence="4" id="KW-1133">Transmembrane helix</keyword>
<keyword evidence="7" id="KW-1185">Reference proteome</keyword>
<comment type="caution">
    <text evidence="6">The sequence shown here is derived from an EMBL/GenBank/DDBJ whole genome shotgun (WGS) entry which is preliminary data.</text>
</comment>
<dbReference type="InterPro" id="IPR001881">
    <property type="entry name" value="EGF-like_Ca-bd_dom"/>
</dbReference>
<dbReference type="Gene3D" id="2.10.25.10">
    <property type="entry name" value="Laminin"/>
    <property type="match status" value="2"/>
</dbReference>
<feature type="domain" description="EGF-like" evidence="5">
    <location>
        <begin position="214"/>
        <end position="254"/>
    </location>
</feature>
<dbReference type="PROSITE" id="PS01186">
    <property type="entry name" value="EGF_2"/>
    <property type="match status" value="3"/>
</dbReference>
<evidence type="ECO:0000259" key="5">
    <source>
        <dbReference type="PROSITE" id="PS50026"/>
    </source>
</evidence>
<keyword evidence="3" id="KW-0245">EGF-like domain</keyword>
<proteinExistence type="predicted"/>
<feature type="transmembrane region" description="Helical" evidence="4">
    <location>
        <begin position="21"/>
        <end position="42"/>
    </location>
</feature>
<evidence type="ECO:0000256" key="2">
    <source>
        <dbReference type="ARBA" id="ARBA00023157"/>
    </source>
</evidence>
<accession>A0ABQ9I0E3</accession>
<keyword evidence="1" id="KW-0677">Repeat</keyword>
<gene>
    <name evidence="6" type="ORF">PR048_009627</name>
</gene>
<name>A0ABQ9I0E3_9NEOP</name>
<feature type="domain" description="EGF-like" evidence="5">
    <location>
        <begin position="1012"/>
        <end position="1052"/>
    </location>
</feature>
<dbReference type="InterPro" id="IPR000152">
    <property type="entry name" value="EGF-type_Asp/Asn_hydroxyl_site"/>
</dbReference>